<dbReference type="RefSeq" id="WP_188484161.1">
    <property type="nucleotide sequence ID" value="NZ_BMFC01000021.1"/>
</dbReference>
<comment type="caution">
    <text evidence="1">The sequence shown here is derived from an EMBL/GenBank/DDBJ whole genome shotgun (WGS) entry which is preliminary data.</text>
</comment>
<reference evidence="2" key="1">
    <citation type="journal article" date="2019" name="Int. J. Syst. Evol. Microbiol.">
        <title>The Global Catalogue of Microorganisms (GCM) 10K type strain sequencing project: providing services to taxonomists for standard genome sequencing and annotation.</title>
        <authorList>
            <consortium name="The Broad Institute Genomics Platform"/>
            <consortium name="The Broad Institute Genome Sequencing Center for Infectious Disease"/>
            <person name="Wu L."/>
            <person name="Ma J."/>
        </authorList>
    </citation>
    <scope>NUCLEOTIDE SEQUENCE [LARGE SCALE GENOMIC DNA]</scope>
    <source>
        <strain evidence="2">CGMCC 1.12478</strain>
    </source>
</reference>
<evidence type="ECO:0000313" key="1">
    <source>
        <dbReference type="EMBL" id="GGC21775.1"/>
    </source>
</evidence>
<proteinExistence type="predicted"/>
<keyword evidence="2" id="KW-1185">Reference proteome</keyword>
<accession>A0ABQ1LEZ7</accession>
<gene>
    <name evidence="1" type="ORF">GCM10011363_43010</name>
</gene>
<evidence type="ECO:0000313" key="2">
    <source>
        <dbReference type="Proteomes" id="UP000645462"/>
    </source>
</evidence>
<dbReference type="Proteomes" id="UP000645462">
    <property type="component" value="Unassembled WGS sequence"/>
</dbReference>
<dbReference type="EMBL" id="BMFC01000021">
    <property type="protein sequence ID" value="GGC21775.1"/>
    <property type="molecule type" value="Genomic_DNA"/>
</dbReference>
<organism evidence="1 2">
    <name type="scientific">Marivita lacus</name>
    <dbReference type="NCBI Taxonomy" id="1323742"/>
    <lineage>
        <taxon>Bacteria</taxon>
        <taxon>Pseudomonadati</taxon>
        <taxon>Pseudomonadota</taxon>
        <taxon>Alphaproteobacteria</taxon>
        <taxon>Rhodobacterales</taxon>
        <taxon>Roseobacteraceae</taxon>
        <taxon>Marivita</taxon>
    </lineage>
</organism>
<protein>
    <submittedName>
        <fullName evidence="1">Uncharacterized protein</fullName>
    </submittedName>
</protein>
<name>A0ABQ1LEZ7_9RHOB</name>
<sequence length="127" mass="13887">MDLIAFTPVVTPVLRASRLDFALDSLDGWLGAEVGNLEDLFDITGHGDAVDDIEVLRSLHLAPGASPEDVRRLLEDAMLPLERLLDRVWSIPLKGPFNDPSGLDAWIFRSEARLEDVLSALNLALAA</sequence>